<dbReference type="PANTHER" id="PTHR37305">
    <property type="entry name" value="INTEGRAL MEMBRANE PROTEIN-RELATED"/>
    <property type="match status" value="1"/>
</dbReference>
<sequence length="271" mass="30379">MTLIKIEWRNGIKSLILWSAAVMVILGLFMAVFPTMQSSGMKDIVNTKLDAMPSELLKMFNLQGGTSLLEVTGYFAYVFQYLFLAAGIYAVLLGATALVKEETDGTIDFLYAQPLSRRDIVFYKQIANTLLLALFWLLTWLFSFGIIYVFKEKGSNWSTIFSQINRVFLNEGLVLLLLLAIGFCFLPILKSSKQTTGVALGFVFGTYILGVLSEINSKVEWLKDVSPLHYAVPSTTLNENMKGIHLLICVIGIIAFSGLSYFFYEKKDFKG</sequence>
<dbReference type="Pfam" id="PF12679">
    <property type="entry name" value="ABC2_membrane_2"/>
    <property type="match status" value="1"/>
</dbReference>
<feature type="transmembrane region" description="Helical" evidence="1">
    <location>
        <begin position="12"/>
        <end position="33"/>
    </location>
</feature>
<dbReference type="EMBL" id="JQBS01000032">
    <property type="protein sequence ID" value="KRN56241.1"/>
    <property type="molecule type" value="Genomic_DNA"/>
</dbReference>
<organism evidence="2 3">
    <name type="scientific">Carnobacterium divergens DSM 20623</name>
    <dbReference type="NCBI Taxonomy" id="1449336"/>
    <lineage>
        <taxon>Bacteria</taxon>
        <taxon>Bacillati</taxon>
        <taxon>Bacillota</taxon>
        <taxon>Bacilli</taxon>
        <taxon>Lactobacillales</taxon>
        <taxon>Carnobacteriaceae</taxon>
        <taxon>Carnobacterium</taxon>
    </lineage>
</organism>
<evidence type="ECO:0008006" key="4">
    <source>
        <dbReference type="Google" id="ProtNLM"/>
    </source>
</evidence>
<evidence type="ECO:0000256" key="1">
    <source>
        <dbReference type="SAM" id="Phobius"/>
    </source>
</evidence>
<name>A0A0R2HU69_CARDV</name>
<proteinExistence type="predicted"/>
<evidence type="ECO:0000313" key="2">
    <source>
        <dbReference type="EMBL" id="KRN56241.1"/>
    </source>
</evidence>
<feature type="transmembrane region" description="Helical" evidence="1">
    <location>
        <begin position="168"/>
        <end position="189"/>
    </location>
</feature>
<evidence type="ECO:0000313" key="3">
    <source>
        <dbReference type="Proteomes" id="UP000051658"/>
    </source>
</evidence>
<accession>A0A0R2HU69</accession>
<feature type="transmembrane region" description="Helical" evidence="1">
    <location>
        <begin position="126"/>
        <end position="148"/>
    </location>
</feature>
<dbReference type="RefSeq" id="WP_034570144.1">
    <property type="nucleotide sequence ID" value="NZ_JQBS01000032.1"/>
</dbReference>
<dbReference type="PATRIC" id="fig|1449336.4.peg.1383"/>
<feature type="transmembrane region" description="Helical" evidence="1">
    <location>
        <begin position="196"/>
        <end position="215"/>
    </location>
</feature>
<keyword evidence="1" id="KW-1133">Transmembrane helix</keyword>
<keyword evidence="1" id="KW-0472">Membrane</keyword>
<gene>
    <name evidence="2" type="ORF">IV74_GL001353</name>
</gene>
<protein>
    <recommendedName>
        <fullName evidence="4">ABC transporter permease</fullName>
    </recommendedName>
</protein>
<dbReference type="PANTHER" id="PTHR37305:SF1">
    <property type="entry name" value="MEMBRANE PROTEIN"/>
    <property type="match status" value="1"/>
</dbReference>
<feature type="transmembrane region" description="Helical" evidence="1">
    <location>
        <begin position="244"/>
        <end position="264"/>
    </location>
</feature>
<dbReference type="Proteomes" id="UP000051658">
    <property type="component" value="Unassembled WGS sequence"/>
</dbReference>
<dbReference type="GO" id="GO:0005886">
    <property type="term" value="C:plasma membrane"/>
    <property type="evidence" value="ECO:0007669"/>
    <property type="project" value="UniProtKB-SubCell"/>
</dbReference>
<dbReference type="eggNOG" id="COG1277">
    <property type="taxonomic scope" value="Bacteria"/>
</dbReference>
<reference evidence="2 3" key="1">
    <citation type="journal article" date="2015" name="Genome Announc.">
        <title>Expanding the biotechnology potential of lactobacilli through comparative genomics of 213 strains and associated genera.</title>
        <authorList>
            <person name="Sun Z."/>
            <person name="Harris H.M."/>
            <person name="McCann A."/>
            <person name="Guo C."/>
            <person name="Argimon S."/>
            <person name="Zhang W."/>
            <person name="Yang X."/>
            <person name="Jeffery I.B."/>
            <person name="Cooney J.C."/>
            <person name="Kagawa T.F."/>
            <person name="Liu W."/>
            <person name="Song Y."/>
            <person name="Salvetti E."/>
            <person name="Wrobel A."/>
            <person name="Rasinkangas P."/>
            <person name="Parkhill J."/>
            <person name="Rea M.C."/>
            <person name="O'Sullivan O."/>
            <person name="Ritari J."/>
            <person name="Douillard F.P."/>
            <person name="Paul Ross R."/>
            <person name="Yang R."/>
            <person name="Briner A.E."/>
            <person name="Felis G.E."/>
            <person name="de Vos W.M."/>
            <person name="Barrangou R."/>
            <person name="Klaenhammer T.R."/>
            <person name="Caufield P.W."/>
            <person name="Cui Y."/>
            <person name="Zhang H."/>
            <person name="O'Toole P.W."/>
        </authorList>
    </citation>
    <scope>NUCLEOTIDE SEQUENCE [LARGE SCALE GENOMIC DNA]</scope>
    <source>
        <strain evidence="2 3">DSM 20623</strain>
    </source>
</reference>
<dbReference type="AlphaFoldDB" id="A0A0R2HU69"/>
<dbReference type="GO" id="GO:0140359">
    <property type="term" value="F:ABC-type transporter activity"/>
    <property type="evidence" value="ECO:0007669"/>
    <property type="project" value="InterPro"/>
</dbReference>
<dbReference type="GeneID" id="89588696"/>
<comment type="caution">
    <text evidence="2">The sequence shown here is derived from an EMBL/GenBank/DDBJ whole genome shotgun (WGS) entry which is preliminary data.</text>
</comment>
<keyword evidence="1" id="KW-0812">Transmembrane</keyword>
<feature type="transmembrane region" description="Helical" evidence="1">
    <location>
        <begin position="74"/>
        <end position="99"/>
    </location>
</feature>
<keyword evidence="3" id="KW-1185">Reference proteome</keyword>